<dbReference type="OMA" id="RSENACI"/>
<dbReference type="InterPro" id="IPR046521">
    <property type="entry name" value="DUF6698"/>
</dbReference>
<dbReference type="Proteomes" id="UP000008063">
    <property type="component" value="Unassembled WGS sequence"/>
</dbReference>
<dbReference type="OrthoDB" id="3160134at2759"/>
<dbReference type="STRING" id="936435.F8PHI6"/>
<name>F8PHI6_SERL3</name>
<reference evidence="2" key="1">
    <citation type="journal article" date="2011" name="Science">
        <title>The plant cell wall-decomposing machinery underlies the functional diversity of forest fungi.</title>
        <authorList>
            <person name="Eastwood D.C."/>
            <person name="Floudas D."/>
            <person name="Binder M."/>
            <person name="Majcherczyk A."/>
            <person name="Schneider P."/>
            <person name="Aerts A."/>
            <person name="Asiegbu F.O."/>
            <person name="Baker S.E."/>
            <person name="Barry K."/>
            <person name="Bendiksby M."/>
            <person name="Blumentritt M."/>
            <person name="Coutinho P.M."/>
            <person name="Cullen D."/>
            <person name="de Vries R.P."/>
            <person name="Gathman A."/>
            <person name="Goodell B."/>
            <person name="Henrissat B."/>
            <person name="Ihrmark K."/>
            <person name="Kauserud H."/>
            <person name="Kohler A."/>
            <person name="LaButti K."/>
            <person name="Lapidus A."/>
            <person name="Lavin J.L."/>
            <person name="Lee Y.-H."/>
            <person name="Lindquist E."/>
            <person name="Lilly W."/>
            <person name="Lucas S."/>
            <person name="Morin E."/>
            <person name="Murat C."/>
            <person name="Oguiza J.A."/>
            <person name="Park J."/>
            <person name="Pisabarro A.G."/>
            <person name="Riley R."/>
            <person name="Rosling A."/>
            <person name="Salamov A."/>
            <person name="Schmidt O."/>
            <person name="Schmutz J."/>
            <person name="Skrede I."/>
            <person name="Stenlid J."/>
            <person name="Wiebenga A."/>
            <person name="Xie X."/>
            <person name="Kuees U."/>
            <person name="Hibbett D.S."/>
            <person name="Hoffmeister D."/>
            <person name="Hoegberg N."/>
            <person name="Martin F."/>
            <person name="Grigoriev I.V."/>
            <person name="Watkinson S.C."/>
        </authorList>
    </citation>
    <scope>NUCLEOTIDE SEQUENCE [LARGE SCALE GENOMIC DNA]</scope>
    <source>
        <strain evidence="2">strain S7.3</strain>
    </source>
</reference>
<feature type="non-terminal residue" evidence="1">
    <location>
        <position position="1"/>
    </location>
</feature>
<sequence length="157" mass="17768">WPIMLYAKYKYNPDDPWEGLLRSSLLINAFKHIFTLLSSINEEPKATRSENACIKGMHAVTRASIAYMATQVCFALTLAQVFSPTYLTTDSEHFYNSILTLLDDPEECVEVKSLMNWWNCQVFPIHCAPKTLPSKHSALAKICERRAALRGWGIGLA</sequence>
<dbReference type="Pfam" id="PF20414">
    <property type="entry name" value="DUF6698"/>
    <property type="match status" value="1"/>
</dbReference>
<organism evidence="2">
    <name type="scientific">Serpula lacrymans var. lacrymans (strain S7.3)</name>
    <name type="common">Dry rot fungus</name>
    <dbReference type="NCBI Taxonomy" id="936435"/>
    <lineage>
        <taxon>Eukaryota</taxon>
        <taxon>Fungi</taxon>
        <taxon>Dikarya</taxon>
        <taxon>Basidiomycota</taxon>
        <taxon>Agaricomycotina</taxon>
        <taxon>Agaricomycetes</taxon>
        <taxon>Agaricomycetidae</taxon>
        <taxon>Boletales</taxon>
        <taxon>Coniophorineae</taxon>
        <taxon>Serpulaceae</taxon>
        <taxon>Serpula</taxon>
    </lineage>
</organism>
<dbReference type="EMBL" id="GL945474">
    <property type="protein sequence ID" value="EGO04518.1"/>
    <property type="molecule type" value="Genomic_DNA"/>
</dbReference>
<evidence type="ECO:0000313" key="1">
    <source>
        <dbReference type="EMBL" id="EGO04518.1"/>
    </source>
</evidence>
<accession>F8PHI6</accession>
<dbReference type="InParanoid" id="F8PHI6"/>
<dbReference type="HOGENOM" id="CLU_035918_9_0_1"/>
<keyword evidence="2" id="KW-1185">Reference proteome</keyword>
<evidence type="ECO:0000313" key="2">
    <source>
        <dbReference type="Proteomes" id="UP000008063"/>
    </source>
</evidence>
<gene>
    <name evidence="1" type="ORF">SERLA73DRAFT_44218</name>
</gene>
<proteinExistence type="predicted"/>
<protein>
    <submittedName>
        <fullName evidence="1">Uncharacterized protein</fullName>
    </submittedName>
</protein>
<dbReference type="AlphaFoldDB" id="F8PHI6"/>